<comment type="caution">
    <text evidence="5">The sequence shown here is derived from an EMBL/GenBank/DDBJ whole genome shotgun (WGS) entry which is preliminary data.</text>
</comment>
<dbReference type="PANTHER" id="PTHR43080:SF2">
    <property type="entry name" value="CBS DOMAIN-CONTAINING PROTEIN"/>
    <property type="match status" value="1"/>
</dbReference>
<sequence length="635" mass="73770">MEKRLTILKNTTPFNLLPDDVLLSIADSLQEIRYNKETLAYRQEITKMKGVDIIAEGEYETFFYDGQNNKRSVEIHHTGYCFGGISVLLNRKKALKSVIVKKGTLVYFLPRKDFRALCSAYEDFFQYFTTDFGNRMQDEEFAHFFKKPPSFEESYIASEQLYSRKIEAVAYRDLISCKPDFPICEAAKLMADKKVSCLFVKDNTQQIIGFVTDITLRDRVIAQCIDAKQAIQTIMDNPIVTISTNAYVYEAILLMFRTKARYLVVEKNGEYIGFLSRNRLLSEQAQSPLVFIQSVKLALNSKELKQKWEKVPLIITQLLGRGVQAEIVNQVITTIADTIAQKVIEEVIGELGKPPAKFVYMVLGSEGRKEQTLKTDQDNAIIYEDKANEQRELVRSYFLEFAKRVSDKLNDIGFVYCEGGYMASNPKWTHSLSHWKRNYKSWMEESLPESAIKFSTFFDCRYLYGDEQIMNELQDFLDEELKNPMERFFVFIAKNALQYNPPLTFFNNIRTQTLGKSEVFDIKNAMTPVVDLVRVYALQNRIFKLNTGERLKALQEKGIFSETQFHELMQSYYYLMSLRLKNQASQVIHEKIKPNNYIELKNLTRIEQVTLKEIFKTIENFQAGIKMRFTNNLLG</sequence>
<gene>
    <name evidence="5" type="ORF">GJJ64_03955</name>
</gene>
<dbReference type="Gene3D" id="2.60.120.10">
    <property type="entry name" value="Jelly Rolls"/>
    <property type="match status" value="1"/>
</dbReference>
<evidence type="ECO:0000259" key="3">
    <source>
        <dbReference type="PROSITE" id="PS50042"/>
    </source>
</evidence>
<organism evidence="5 6">
    <name type="scientific">Pedobacter puniceum</name>
    <dbReference type="NCBI Taxonomy" id="2666136"/>
    <lineage>
        <taxon>Bacteria</taxon>
        <taxon>Pseudomonadati</taxon>
        <taxon>Bacteroidota</taxon>
        <taxon>Sphingobacteriia</taxon>
        <taxon>Sphingobacteriales</taxon>
        <taxon>Sphingobacteriaceae</taxon>
        <taxon>Pedobacter</taxon>
    </lineage>
</organism>
<dbReference type="Pfam" id="PF10335">
    <property type="entry name" value="DUF294_C"/>
    <property type="match status" value="1"/>
</dbReference>
<dbReference type="InterPro" id="IPR005105">
    <property type="entry name" value="GlnD_Uridyltrans_N"/>
</dbReference>
<feature type="domain" description="CBS" evidence="4">
    <location>
        <begin position="170"/>
        <end position="227"/>
    </location>
</feature>
<dbReference type="InterPro" id="IPR014710">
    <property type="entry name" value="RmlC-like_jellyroll"/>
</dbReference>
<proteinExistence type="predicted"/>
<dbReference type="InterPro" id="IPR018490">
    <property type="entry name" value="cNMP-bd_dom_sf"/>
</dbReference>
<evidence type="ECO:0000259" key="4">
    <source>
        <dbReference type="PROSITE" id="PS51371"/>
    </source>
</evidence>
<dbReference type="InterPro" id="IPR000595">
    <property type="entry name" value="cNMP-bd_dom"/>
</dbReference>
<dbReference type="Pfam" id="PF00027">
    <property type="entry name" value="cNMP_binding"/>
    <property type="match status" value="1"/>
</dbReference>
<dbReference type="SUPFAM" id="SSF51206">
    <property type="entry name" value="cAMP-binding domain-like"/>
    <property type="match status" value="1"/>
</dbReference>
<dbReference type="EMBL" id="WKJI01000001">
    <property type="protein sequence ID" value="MRX46337.1"/>
    <property type="molecule type" value="Genomic_DNA"/>
</dbReference>
<dbReference type="InterPro" id="IPR051257">
    <property type="entry name" value="Diverse_CBS-Domain"/>
</dbReference>
<keyword evidence="6" id="KW-1185">Reference proteome</keyword>
<dbReference type="Gene3D" id="3.10.580.10">
    <property type="entry name" value="CBS-domain"/>
    <property type="match status" value="1"/>
</dbReference>
<dbReference type="InterPro" id="IPR000644">
    <property type="entry name" value="CBS_dom"/>
</dbReference>
<dbReference type="Pfam" id="PF00571">
    <property type="entry name" value="CBS"/>
    <property type="match status" value="2"/>
</dbReference>
<evidence type="ECO:0000256" key="1">
    <source>
        <dbReference type="ARBA" id="ARBA00023122"/>
    </source>
</evidence>
<dbReference type="CDD" id="cd05401">
    <property type="entry name" value="NT_GlnE_GlnD_like"/>
    <property type="match status" value="1"/>
</dbReference>
<evidence type="ECO:0000313" key="6">
    <source>
        <dbReference type="Proteomes" id="UP000462931"/>
    </source>
</evidence>
<dbReference type="SMART" id="SM00116">
    <property type="entry name" value="CBS"/>
    <property type="match status" value="2"/>
</dbReference>
<dbReference type="GO" id="GO:0008773">
    <property type="term" value="F:[protein-PII] uridylyltransferase activity"/>
    <property type="evidence" value="ECO:0007669"/>
    <property type="project" value="InterPro"/>
</dbReference>
<dbReference type="Pfam" id="PF03445">
    <property type="entry name" value="DUF294"/>
    <property type="match status" value="1"/>
</dbReference>
<evidence type="ECO:0000313" key="5">
    <source>
        <dbReference type="EMBL" id="MRX46337.1"/>
    </source>
</evidence>
<dbReference type="PROSITE" id="PS51371">
    <property type="entry name" value="CBS"/>
    <property type="match status" value="2"/>
</dbReference>
<dbReference type="InterPro" id="IPR018821">
    <property type="entry name" value="DUF294_put_nucleoTrafse_sb-bd"/>
</dbReference>
<dbReference type="SUPFAM" id="SSF54631">
    <property type="entry name" value="CBS-domain pair"/>
    <property type="match status" value="1"/>
</dbReference>
<name>A0A7K0FMU0_9SPHI</name>
<dbReference type="AlphaFoldDB" id="A0A7K0FMU0"/>
<feature type="domain" description="CBS" evidence="4">
    <location>
        <begin position="235"/>
        <end position="291"/>
    </location>
</feature>
<feature type="domain" description="Cyclic nucleotide-binding" evidence="3">
    <location>
        <begin position="13"/>
        <end position="135"/>
    </location>
</feature>
<evidence type="ECO:0000256" key="2">
    <source>
        <dbReference type="PROSITE-ProRule" id="PRU00703"/>
    </source>
</evidence>
<dbReference type="PANTHER" id="PTHR43080">
    <property type="entry name" value="CBS DOMAIN-CONTAINING PROTEIN CBSX3, MITOCHONDRIAL"/>
    <property type="match status" value="1"/>
</dbReference>
<dbReference type="Proteomes" id="UP000462931">
    <property type="component" value="Unassembled WGS sequence"/>
</dbReference>
<dbReference type="PROSITE" id="PS50042">
    <property type="entry name" value="CNMP_BINDING_3"/>
    <property type="match status" value="1"/>
</dbReference>
<keyword evidence="1 2" id="KW-0129">CBS domain</keyword>
<dbReference type="InterPro" id="IPR046342">
    <property type="entry name" value="CBS_dom_sf"/>
</dbReference>
<reference evidence="5 6" key="1">
    <citation type="submission" date="2019-11" db="EMBL/GenBank/DDBJ databases">
        <authorList>
            <person name="Cheng Q."/>
            <person name="Yang Z."/>
        </authorList>
    </citation>
    <scope>NUCLEOTIDE SEQUENCE [LARGE SCALE GENOMIC DNA]</scope>
    <source>
        <strain evidence="5 6">HX-22-1</strain>
    </source>
</reference>
<accession>A0A7K0FMU0</accession>
<protein>
    <submittedName>
        <fullName evidence="5">CBS domain-containing protein</fullName>
    </submittedName>
</protein>
<dbReference type="CDD" id="cd00038">
    <property type="entry name" value="CAP_ED"/>
    <property type="match status" value="1"/>
</dbReference>